<name>A0A8D6UBK9_STRTR</name>
<dbReference type="Proteomes" id="UP000509833">
    <property type="component" value="Chromosome"/>
</dbReference>
<gene>
    <name evidence="1" type="ORF">STHERMO_1825</name>
</gene>
<dbReference type="EMBL" id="LR822017">
    <property type="protein sequence ID" value="CAD0139158.1"/>
    <property type="molecule type" value="Genomic_DNA"/>
</dbReference>
<reference evidence="1 2" key="1">
    <citation type="submission" date="2020-06" db="EMBL/GenBank/DDBJ databases">
        <authorList>
            <person name="Chuat V."/>
        </authorList>
    </citation>
    <scope>NUCLEOTIDE SEQUENCE [LARGE SCALE GENOMIC DNA]</scope>
    <source>
        <strain evidence="1">STH_CIRM_336</strain>
    </source>
</reference>
<evidence type="ECO:0000313" key="1">
    <source>
        <dbReference type="EMBL" id="CAD0139158.1"/>
    </source>
</evidence>
<organism evidence="1 2">
    <name type="scientific">Streptococcus thermophilus</name>
    <dbReference type="NCBI Taxonomy" id="1308"/>
    <lineage>
        <taxon>Bacteria</taxon>
        <taxon>Bacillati</taxon>
        <taxon>Bacillota</taxon>
        <taxon>Bacilli</taxon>
        <taxon>Lactobacillales</taxon>
        <taxon>Streptococcaceae</taxon>
        <taxon>Streptococcus</taxon>
    </lineage>
</organism>
<accession>A0A8D6UBK9</accession>
<evidence type="ECO:0000313" key="2">
    <source>
        <dbReference type="Proteomes" id="UP000509833"/>
    </source>
</evidence>
<dbReference type="AlphaFoldDB" id="A0A8D6UBK9"/>
<protein>
    <submittedName>
        <fullName evidence="1">Uncharacterized protein</fullName>
    </submittedName>
</protein>
<sequence>MFYYFTNKIYSMIRKTEKPVKKISTGYLTYVNRLYWSFFRLDLL</sequence>
<proteinExistence type="predicted"/>